<dbReference type="RefSeq" id="WP_044378992.1">
    <property type="nucleotide sequence ID" value="NZ_CP010849.1"/>
</dbReference>
<dbReference type="Gene3D" id="3.40.50.150">
    <property type="entry name" value="Vaccinia Virus protein VP39"/>
    <property type="match status" value="1"/>
</dbReference>
<name>A0A0C5FLL5_9ACTN</name>
<evidence type="ECO:0000313" key="5">
    <source>
        <dbReference type="Proteomes" id="UP000032234"/>
    </source>
</evidence>
<sequence>MAGQVELSERLLDYVRSVSLRDDEILRDLIAETAFMPAMNAMVTMPEEGQLLAMLVGLTGATRVLEIGTFTGYSTLCMARALPPGGRIVTCDISERWTRVAQRYWERAGVRDRIELRLGDGAETMANLLAENGAETFDLVFIDADKAGYARYYEAALTHLRPGGLAVLDNTLYFGRVADPEADDPDTEAIRALNASLLADSRVELSLLVMADGITLVRKNDKVQSGRDYS</sequence>
<keyword evidence="3" id="KW-0949">S-adenosyl-L-methionine</keyword>
<dbReference type="CDD" id="cd02440">
    <property type="entry name" value="AdoMet_MTases"/>
    <property type="match status" value="1"/>
</dbReference>
<dbReference type="GO" id="GO:0032259">
    <property type="term" value="P:methylation"/>
    <property type="evidence" value="ECO:0007669"/>
    <property type="project" value="UniProtKB-KW"/>
</dbReference>
<keyword evidence="5" id="KW-1185">Reference proteome</keyword>
<dbReference type="STRING" id="477245.TU94_03090"/>
<gene>
    <name evidence="4" type="ORF">TU94_03090</name>
</gene>
<dbReference type="PROSITE" id="PS51682">
    <property type="entry name" value="SAM_OMT_I"/>
    <property type="match status" value="1"/>
</dbReference>
<evidence type="ECO:0000313" key="4">
    <source>
        <dbReference type="EMBL" id="AJP00642.1"/>
    </source>
</evidence>
<dbReference type="GO" id="GO:0008171">
    <property type="term" value="F:O-methyltransferase activity"/>
    <property type="evidence" value="ECO:0007669"/>
    <property type="project" value="InterPro"/>
</dbReference>
<dbReference type="Proteomes" id="UP000032234">
    <property type="component" value="Chromosome"/>
</dbReference>
<dbReference type="PATRIC" id="fig|477245.3.peg.687"/>
<dbReference type="KEGG" id="scw:TU94_03090"/>
<accession>A0A0C5FLL5</accession>
<dbReference type="PANTHER" id="PTHR10509:SF14">
    <property type="entry name" value="CAFFEOYL-COA O-METHYLTRANSFERASE 3-RELATED"/>
    <property type="match status" value="1"/>
</dbReference>
<dbReference type="InterPro" id="IPR002935">
    <property type="entry name" value="SAM_O-MeTrfase"/>
</dbReference>
<dbReference type="AlphaFoldDB" id="A0A0C5FLL5"/>
<organism evidence="4 5">
    <name type="scientific">Streptomyces cyaneogriseus subsp. noncyanogenus</name>
    <dbReference type="NCBI Taxonomy" id="477245"/>
    <lineage>
        <taxon>Bacteria</taxon>
        <taxon>Bacillati</taxon>
        <taxon>Actinomycetota</taxon>
        <taxon>Actinomycetes</taxon>
        <taxon>Kitasatosporales</taxon>
        <taxon>Streptomycetaceae</taxon>
        <taxon>Streptomyces</taxon>
    </lineage>
</organism>
<dbReference type="PANTHER" id="PTHR10509">
    <property type="entry name" value="O-METHYLTRANSFERASE-RELATED"/>
    <property type="match status" value="1"/>
</dbReference>
<dbReference type="GO" id="GO:0008757">
    <property type="term" value="F:S-adenosylmethionine-dependent methyltransferase activity"/>
    <property type="evidence" value="ECO:0007669"/>
    <property type="project" value="TreeGrafter"/>
</dbReference>
<evidence type="ECO:0000256" key="1">
    <source>
        <dbReference type="ARBA" id="ARBA00022603"/>
    </source>
</evidence>
<dbReference type="EMBL" id="CP010849">
    <property type="protein sequence ID" value="AJP00642.1"/>
    <property type="molecule type" value="Genomic_DNA"/>
</dbReference>
<keyword evidence="2 4" id="KW-0808">Transferase</keyword>
<reference evidence="4 5" key="1">
    <citation type="submission" date="2015-02" db="EMBL/GenBank/DDBJ databases">
        <title>Genome sequence of thermotolerant Streptomyces cyaneogriseus subsp. Noncyanogenus NMWT1, the producer of nematocidal antibiotics nemadectin.</title>
        <authorList>
            <person name="Wang H."/>
            <person name="Li C."/>
            <person name="Xiang W."/>
            <person name="Wang X."/>
        </authorList>
    </citation>
    <scope>NUCLEOTIDE SEQUENCE [LARGE SCALE GENOMIC DNA]</scope>
    <source>
        <strain evidence="4 5">NMWT 1</strain>
    </source>
</reference>
<dbReference type="OrthoDB" id="9799672at2"/>
<protein>
    <submittedName>
        <fullName evidence="4">SAM-dependent methyltransferase</fullName>
    </submittedName>
</protein>
<evidence type="ECO:0000256" key="2">
    <source>
        <dbReference type="ARBA" id="ARBA00022679"/>
    </source>
</evidence>
<dbReference type="HOGENOM" id="CLU_067676_5_1_11"/>
<dbReference type="SUPFAM" id="SSF53335">
    <property type="entry name" value="S-adenosyl-L-methionine-dependent methyltransferases"/>
    <property type="match status" value="1"/>
</dbReference>
<keyword evidence="1 4" id="KW-0489">Methyltransferase</keyword>
<evidence type="ECO:0000256" key="3">
    <source>
        <dbReference type="ARBA" id="ARBA00022691"/>
    </source>
</evidence>
<dbReference type="InterPro" id="IPR029063">
    <property type="entry name" value="SAM-dependent_MTases_sf"/>
</dbReference>
<proteinExistence type="predicted"/>
<dbReference type="InterPro" id="IPR050362">
    <property type="entry name" value="Cation-dep_OMT"/>
</dbReference>
<dbReference type="Pfam" id="PF01596">
    <property type="entry name" value="Methyltransf_3"/>
    <property type="match status" value="1"/>
</dbReference>